<evidence type="ECO:0000256" key="1">
    <source>
        <dbReference type="SAM" id="MobiDB-lite"/>
    </source>
</evidence>
<sequence>MLAPAHGPLVFDRATYAAAQFATLATRLTIAAADFMIVWAAAKPAFQWRRISNDIGPGQPEGKDNGDYWSDIKRQRHRQHPAVRRARLECIRQ</sequence>
<name>A0A9W6IZ91_9HYPH</name>
<keyword evidence="2" id="KW-0812">Transmembrane</keyword>
<keyword evidence="2" id="KW-1133">Transmembrane helix</keyword>
<feature type="region of interest" description="Disordered" evidence="1">
    <location>
        <begin position="74"/>
        <end position="93"/>
    </location>
</feature>
<protein>
    <submittedName>
        <fullName evidence="3">Uncharacterized protein</fullName>
    </submittedName>
</protein>
<evidence type="ECO:0000313" key="4">
    <source>
        <dbReference type="Proteomes" id="UP001143372"/>
    </source>
</evidence>
<dbReference type="RefSeq" id="WP_271168134.1">
    <property type="nucleotide sequence ID" value="NZ_BSFI01000007.1"/>
</dbReference>
<evidence type="ECO:0000256" key="2">
    <source>
        <dbReference type="SAM" id="Phobius"/>
    </source>
</evidence>
<reference evidence="3" key="1">
    <citation type="journal article" date="2014" name="Int. J. Syst. Evol. Microbiol.">
        <title>Complete genome sequence of Corynebacterium casei LMG S-19264T (=DSM 44701T), isolated from a smear-ripened cheese.</title>
        <authorList>
            <consortium name="US DOE Joint Genome Institute (JGI-PGF)"/>
            <person name="Walter F."/>
            <person name="Albersmeier A."/>
            <person name="Kalinowski J."/>
            <person name="Ruckert C."/>
        </authorList>
    </citation>
    <scope>NUCLEOTIDE SEQUENCE</scope>
    <source>
        <strain evidence="3">VKM B-2347</strain>
    </source>
</reference>
<evidence type="ECO:0000313" key="3">
    <source>
        <dbReference type="EMBL" id="GLK67890.1"/>
    </source>
</evidence>
<keyword evidence="2" id="KW-0472">Membrane</keyword>
<dbReference type="EMBL" id="BSFI01000007">
    <property type="protein sequence ID" value="GLK67890.1"/>
    <property type="molecule type" value="Genomic_DNA"/>
</dbReference>
<gene>
    <name evidence="3" type="ORF">GCM10008179_15280</name>
</gene>
<accession>A0A9W6IZ91</accession>
<feature type="compositionally biased region" description="Basic residues" evidence="1">
    <location>
        <begin position="74"/>
        <end position="85"/>
    </location>
</feature>
<proteinExistence type="predicted"/>
<dbReference type="AlphaFoldDB" id="A0A9W6IZ91"/>
<keyword evidence="4" id="KW-1185">Reference proteome</keyword>
<dbReference type="Proteomes" id="UP001143372">
    <property type="component" value="Unassembled WGS sequence"/>
</dbReference>
<reference evidence="3" key="2">
    <citation type="submission" date="2023-01" db="EMBL/GenBank/DDBJ databases">
        <authorList>
            <person name="Sun Q."/>
            <person name="Evtushenko L."/>
        </authorList>
    </citation>
    <scope>NUCLEOTIDE SEQUENCE</scope>
    <source>
        <strain evidence="3">VKM B-2347</strain>
    </source>
</reference>
<organism evidence="3 4">
    <name type="scientific">Hansschlegelia plantiphila</name>
    <dbReference type="NCBI Taxonomy" id="374655"/>
    <lineage>
        <taxon>Bacteria</taxon>
        <taxon>Pseudomonadati</taxon>
        <taxon>Pseudomonadota</taxon>
        <taxon>Alphaproteobacteria</taxon>
        <taxon>Hyphomicrobiales</taxon>
        <taxon>Methylopilaceae</taxon>
        <taxon>Hansschlegelia</taxon>
    </lineage>
</organism>
<comment type="caution">
    <text evidence="3">The sequence shown here is derived from an EMBL/GenBank/DDBJ whole genome shotgun (WGS) entry which is preliminary data.</text>
</comment>
<feature type="transmembrane region" description="Helical" evidence="2">
    <location>
        <begin position="20"/>
        <end position="42"/>
    </location>
</feature>